<feature type="domain" description="Transposable element P transposase-like RNase H" evidence="1">
    <location>
        <begin position="4"/>
        <end position="69"/>
    </location>
</feature>
<dbReference type="OMA" id="DGASWNQ"/>
<dbReference type="OrthoDB" id="6506087at2759"/>
<comment type="caution">
    <text evidence="2">The sequence shown here is derived from an EMBL/GenBank/DDBJ whole genome shotgun (WGS) entry which is preliminary data.</text>
</comment>
<evidence type="ECO:0000259" key="1">
    <source>
        <dbReference type="Pfam" id="PF21787"/>
    </source>
</evidence>
<evidence type="ECO:0000313" key="3">
    <source>
        <dbReference type="Proteomes" id="UP000821853"/>
    </source>
</evidence>
<gene>
    <name evidence="2" type="ORF">HPB48_022156</name>
</gene>
<evidence type="ECO:0000313" key="2">
    <source>
        <dbReference type="EMBL" id="KAH9360820.1"/>
    </source>
</evidence>
<name>A0A9J6FFK7_HAELO</name>
<reference evidence="2 3" key="1">
    <citation type="journal article" date="2020" name="Cell">
        <title>Large-Scale Comparative Analyses of Tick Genomes Elucidate Their Genetic Diversity and Vector Capacities.</title>
        <authorList>
            <consortium name="Tick Genome and Microbiome Consortium (TIGMIC)"/>
            <person name="Jia N."/>
            <person name="Wang J."/>
            <person name="Shi W."/>
            <person name="Du L."/>
            <person name="Sun Y."/>
            <person name="Zhan W."/>
            <person name="Jiang J.F."/>
            <person name="Wang Q."/>
            <person name="Zhang B."/>
            <person name="Ji P."/>
            <person name="Bell-Sakyi L."/>
            <person name="Cui X.M."/>
            <person name="Yuan T.T."/>
            <person name="Jiang B.G."/>
            <person name="Yang W.F."/>
            <person name="Lam T.T."/>
            <person name="Chang Q.C."/>
            <person name="Ding S.J."/>
            <person name="Wang X.J."/>
            <person name="Zhu J.G."/>
            <person name="Ruan X.D."/>
            <person name="Zhao L."/>
            <person name="Wei J.T."/>
            <person name="Ye R.Z."/>
            <person name="Que T.C."/>
            <person name="Du C.H."/>
            <person name="Zhou Y.H."/>
            <person name="Cheng J.X."/>
            <person name="Dai P.F."/>
            <person name="Guo W.B."/>
            <person name="Han X.H."/>
            <person name="Huang E.J."/>
            <person name="Li L.F."/>
            <person name="Wei W."/>
            <person name="Gao Y.C."/>
            <person name="Liu J.Z."/>
            <person name="Shao H.Z."/>
            <person name="Wang X."/>
            <person name="Wang C.C."/>
            <person name="Yang T.C."/>
            <person name="Huo Q.B."/>
            <person name="Li W."/>
            <person name="Chen H.Y."/>
            <person name="Chen S.E."/>
            <person name="Zhou L.G."/>
            <person name="Ni X.B."/>
            <person name="Tian J.H."/>
            <person name="Sheng Y."/>
            <person name="Liu T."/>
            <person name="Pan Y.S."/>
            <person name="Xia L.Y."/>
            <person name="Li J."/>
            <person name="Zhao F."/>
            <person name="Cao W.C."/>
        </authorList>
    </citation>
    <scope>NUCLEOTIDE SEQUENCE [LARGE SCALE GENOMIC DNA]</scope>
    <source>
        <strain evidence="2">HaeL-2018</strain>
    </source>
</reference>
<dbReference type="Proteomes" id="UP000821853">
    <property type="component" value="Chromosome 1"/>
</dbReference>
<dbReference type="VEuPathDB" id="VectorBase:HLOH_062871"/>
<organism evidence="2 3">
    <name type="scientific">Haemaphysalis longicornis</name>
    <name type="common">Bush tick</name>
    <dbReference type="NCBI Taxonomy" id="44386"/>
    <lineage>
        <taxon>Eukaryota</taxon>
        <taxon>Metazoa</taxon>
        <taxon>Ecdysozoa</taxon>
        <taxon>Arthropoda</taxon>
        <taxon>Chelicerata</taxon>
        <taxon>Arachnida</taxon>
        <taxon>Acari</taxon>
        <taxon>Parasitiformes</taxon>
        <taxon>Ixodida</taxon>
        <taxon>Ixodoidea</taxon>
        <taxon>Ixodidae</taxon>
        <taxon>Haemaphysalinae</taxon>
        <taxon>Haemaphysalis</taxon>
    </lineage>
</organism>
<protein>
    <recommendedName>
        <fullName evidence="1">Transposable element P transposase-like RNase H domain-containing protein</fullName>
    </recommendedName>
</protein>
<keyword evidence="3" id="KW-1185">Reference proteome</keyword>
<proteinExistence type="predicted"/>
<dbReference type="Pfam" id="PF21787">
    <property type="entry name" value="TNP-like_RNaseH_N"/>
    <property type="match status" value="1"/>
</dbReference>
<dbReference type="InterPro" id="IPR048365">
    <property type="entry name" value="TNP-like_RNaseH_N"/>
</dbReference>
<dbReference type="AlphaFoldDB" id="A0A9J6FFK7"/>
<accession>A0A9J6FFK7</accession>
<dbReference type="EMBL" id="JABSTR010000001">
    <property type="protein sequence ID" value="KAH9360820.1"/>
    <property type="molecule type" value="Genomic_DNA"/>
</dbReference>
<sequence length="69" mass="7464">MEKCEHGLVVLFQPFSGQFQQILGDFDSHSNVKAGVLSKIVLDATLAAEEAGMFVDFVATDGASWNQSM</sequence>